<evidence type="ECO:0008006" key="4">
    <source>
        <dbReference type="Google" id="ProtNLM"/>
    </source>
</evidence>
<reference evidence="2 3" key="1">
    <citation type="submission" date="2014-10" db="EMBL/GenBank/DDBJ databases">
        <title>Draft genome sequence of Actinoplanes utahensis NRRL 12052.</title>
        <authorList>
            <person name="Velasco-Bucheli B."/>
            <person name="del Cerro C."/>
            <person name="Hormigo D."/>
            <person name="Garcia J.L."/>
            <person name="Acebal C."/>
            <person name="Arroyo M."/>
            <person name="de la Mata I."/>
        </authorList>
    </citation>
    <scope>NUCLEOTIDE SEQUENCE [LARGE SCALE GENOMIC DNA]</scope>
    <source>
        <strain evidence="2 3">NRRL 12052</strain>
    </source>
</reference>
<accession>A0A0A6USF6</accession>
<keyword evidence="1" id="KW-1133">Transmembrane helix</keyword>
<keyword evidence="1" id="KW-0472">Membrane</keyword>
<keyword evidence="3" id="KW-1185">Reference proteome</keyword>
<name>A0A0A6USF6_ACTUT</name>
<feature type="transmembrane region" description="Helical" evidence="1">
    <location>
        <begin position="56"/>
        <end position="76"/>
    </location>
</feature>
<gene>
    <name evidence="2" type="ORF">MB27_05805</name>
</gene>
<dbReference type="AlphaFoldDB" id="A0A0A6USF6"/>
<comment type="caution">
    <text evidence="2">The sequence shown here is derived from an EMBL/GenBank/DDBJ whole genome shotgun (WGS) entry which is preliminary data.</text>
</comment>
<dbReference type="EMBL" id="JRTT01000005">
    <property type="protein sequence ID" value="KHD78346.1"/>
    <property type="molecule type" value="Genomic_DNA"/>
</dbReference>
<evidence type="ECO:0000313" key="2">
    <source>
        <dbReference type="EMBL" id="KHD78346.1"/>
    </source>
</evidence>
<evidence type="ECO:0000256" key="1">
    <source>
        <dbReference type="SAM" id="Phobius"/>
    </source>
</evidence>
<protein>
    <recommendedName>
        <fullName evidence="4">YcxB-like protein domain-containing protein</fullName>
    </recommendedName>
</protein>
<proteinExistence type="predicted"/>
<evidence type="ECO:0000313" key="3">
    <source>
        <dbReference type="Proteomes" id="UP000054537"/>
    </source>
</evidence>
<sequence length="163" mass="18556">MNIQFSREEPLRMPGHEGSRRLMWWWNGAIAIPLLIVGAGGTFLAWRSHSPGDVKAAAVLFLTVGTIALTRALYVYRRVRRLVEPQPEHWLVTDETIEVRTMEGRRTWKWAGIRSATVRPDRYVLAGPQTLELPRPDDAADRAELDEFLSRLTRAGDQHGRSS</sequence>
<feature type="transmembrane region" description="Helical" evidence="1">
    <location>
        <begin position="22"/>
        <end position="44"/>
    </location>
</feature>
<keyword evidence="1" id="KW-0812">Transmembrane</keyword>
<organism evidence="2 3">
    <name type="scientific">Actinoplanes utahensis</name>
    <dbReference type="NCBI Taxonomy" id="1869"/>
    <lineage>
        <taxon>Bacteria</taxon>
        <taxon>Bacillati</taxon>
        <taxon>Actinomycetota</taxon>
        <taxon>Actinomycetes</taxon>
        <taxon>Micromonosporales</taxon>
        <taxon>Micromonosporaceae</taxon>
        <taxon>Actinoplanes</taxon>
    </lineage>
</organism>
<dbReference type="Proteomes" id="UP000054537">
    <property type="component" value="Unassembled WGS sequence"/>
</dbReference>